<sequence length="198" mass="23757">MPGHDDYRAYINEDKKQMKINKQKERTRLIKNEEASLFAFCVALLSKYFRIEIGLPHTHSTKTVQFANIKKLYYENDYLNVEDFVVNKLQELAALDRKDNIPESTISRRVQERRRKIMKELLEDLLFEYGIIVIDSTNRVTNINRTSICTYKLKQFNHEHVMVNGRKIAEMIEEKVNKERNCFFEKNDFDHFPVQIRY</sequence>
<organism evidence="1 2">
    <name type="scientific">Entamoeba nuttalli</name>
    <dbReference type="NCBI Taxonomy" id="412467"/>
    <lineage>
        <taxon>Eukaryota</taxon>
        <taxon>Amoebozoa</taxon>
        <taxon>Evosea</taxon>
        <taxon>Archamoebae</taxon>
        <taxon>Mastigamoebida</taxon>
        <taxon>Entamoebidae</taxon>
        <taxon>Entamoeba</taxon>
    </lineage>
</organism>
<keyword evidence="2" id="KW-1185">Reference proteome</keyword>
<gene>
    <name evidence="1" type="ORF">ENUP19_0095G0016</name>
</gene>
<accession>A0ABQ0DH22</accession>
<proteinExistence type="predicted"/>
<protein>
    <submittedName>
        <fullName evidence="1">Uncharacterized protein</fullName>
    </submittedName>
</protein>
<comment type="caution">
    <text evidence="1">The sequence shown here is derived from an EMBL/GenBank/DDBJ whole genome shotgun (WGS) entry which is preliminary data.</text>
</comment>
<evidence type="ECO:0000313" key="2">
    <source>
        <dbReference type="Proteomes" id="UP001628156"/>
    </source>
</evidence>
<dbReference type="EMBL" id="BAAFRS010000095">
    <property type="protein sequence ID" value="GAB1222142.1"/>
    <property type="molecule type" value="Genomic_DNA"/>
</dbReference>
<reference evidence="1 2" key="1">
    <citation type="journal article" date="2019" name="PLoS Negl. Trop. Dis.">
        <title>Whole genome sequencing of Entamoeba nuttalli reveals mammalian host-related molecular signatures and a novel octapeptide-repeat surface protein.</title>
        <authorList>
            <person name="Tanaka M."/>
            <person name="Makiuchi T."/>
            <person name="Komiyama T."/>
            <person name="Shiina T."/>
            <person name="Osaki K."/>
            <person name="Tachibana H."/>
        </authorList>
    </citation>
    <scope>NUCLEOTIDE SEQUENCE [LARGE SCALE GENOMIC DNA]</scope>
    <source>
        <strain evidence="1 2">P19-061405</strain>
    </source>
</reference>
<dbReference type="Proteomes" id="UP001628156">
    <property type="component" value="Unassembled WGS sequence"/>
</dbReference>
<evidence type="ECO:0000313" key="1">
    <source>
        <dbReference type="EMBL" id="GAB1222142.1"/>
    </source>
</evidence>
<name>A0ABQ0DH22_9EUKA</name>